<evidence type="ECO:0000313" key="2">
    <source>
        <dbReference type="EMBL" id="ERN06469.1"/>
    </source>
</evidence>
<keyword evidence="3" id="KW-1185">Reference proteome</keyword>
<dbReference type="Proteomes" id="UP000017836">
    <property type="component" value="Unassembled WGS sequence"/>
</dbReference>
<name>W1PFH1_AMBTC</name>
<accession>W1PFH1</accession>
<reference evidence="3" key="1">
    <citation type="journal article" date="2013" name="Science">
        <title>The Amborella genome and the evolution of flowering plants.</title>
        <authorList>
            <consortium name="Amborella Genome Project"/>
        </authorList>
    </citation>
    <scope>NUCLEOTIDE SEQUENCE [LARGE SCALE GENOMIC DNA]</scope>
</reference>
<organism evidence="2 3">
    <name type="scientific">Amborella trichopoda</name>
    <dbReference type="NCBI Taxonomy" id="13333"/>
    <lineage>
        <taxon>Eukaryota</taxon>
        <taxon>Viridiplantae</taxon>
        <taxon>Streptophyta</taxon>
        <taxon>Embryophyta</taxon>
        <taxon>Tracheophyta</taxon>
        <taxon>Spermatophyta</taxon>
        <taxon>Magnoliopsida</taxon>
        <taxon>Amborellales</taxon>
        <taxon>Amborellaceae</taxon>
        <taxon>Amborella</taxon>
    </lineage>
</organism>
<dbReference type="EMBL" id="KI393908">
    <property type="protein sequence ID" value="ERN06469.1"/>
    <property type="molecule type" value="Genomic_DNA"/>
</dbReference>
<protein>
    <submittedName>
        <fullName evidence="2">Uncharacterized protein</fullName>
    </submittedName>
</protein>
<evidence type="ECO:0000313" key="3">
    <source>
        <dbReference type="Proteomes" id="UP000017836"/>
    </source>
</evidence>
<dbReference type="AlphaFoldDB" id="W1PFH1"/>
<evidence type="ECO:0000256" key="1">
    <source>
        <dbReference type="SAM" id="MobiDB-lite"/>
    </source>
</evidence>
<feature type="region of interest" description="Disordered" evidence="1">
    <location>
        <begin position="1"/>
        <end position="44"/>
    </location>
</feature>
<sequence length="175" mass="18924">MNLGPSESVFPLLPRLSPPRPSPSSAQALNPTRPPPSFAQASSSLTSPPLLTIATPTSSIMELPHPIHHSNWAAIVFQYCEGFEVLFGTPFSVRWGISCPFYLELEPRSRSANNLVPGHQHPHAAVLRHPSSWINPTSHGIVGPFPHPALHLVEADGLFFNIPLAGPPPLPQRPA</sequence>
<gene>
    <name evidence="2" type="ORF">AMTR_s00016p00260610</name>
</gene>
<proteinExistence type="predicted"/>
<dbReference type="HOGENOM" id="CLU_1534601_0_0_1"/>
<dbReference type="Gramene" id="ERN06469">
    <property type="protein sequence ID" value="ERN06469"/>
    <property type="gene ID" value="AMTR_s00016p00260610"/>
</dbReference>